<evidence type="ECO:0000256" key="3">
    <source>
        <dbReference type="ARBA" id="ARBA00022448"/>
    </source>
</evidence>
<evidence type="ECO:0000313" key="10">
    <source>
        <dbReference type="Proteomes" id="UP000055060"/>
    </source>
</evidence>
<proteinExistence type="inferred from homology"/>
<feature type="transmembrane region" description="Helical" evidence="7">
    <location>
        <begin position="362"/>
        <end position="381"/>
    </location>
</feature>
<dbReference type="Pfam" id="PF07690">
    <property type="entry name" value="MFS_1"/>
    <property type="match status" value="1"/>
</dbReference>
<evidence type="ECO:0000256" key="4">
    <source>
        <dbReference type="ARBA" id="ARBA00022692"/>
    </source>
</evidence>
<dbReference type="AlphaFoldDB" id="A0A0S7BJ11"/>
<evidence type="ECO:0000256" key="6">
    <source>
        <dbReference type="ARBA" id="ARBA00023136"/>
    </source>
</evidence>
<evidence type="ECO:0000259" key="8">
    <source>
        <dbReference type="PROSITE" id="PS50850"/>
    </source>
</evidence>
<feature type="transmembrane region" description="Helical" evidence="7">
    <location>
        <begin position="202"/>
        <end position="219"/>
    </location>
</feature>
<feature type="transmembrane region" description="Helical" evidence="7">
    <location>
        <begin position="297"/>
        <end position="320"/>
    </location>
</feature>
<dbReference type="Proteomes" id="UP000055060">
    <property type="component" value="Unassembled WGS sequence"/>
</dbReference>
<dbReference type="EMBL" id="DF967972">
    <property type="protein sequence ID" value="GAP15609.1"/>
    <property type="molecule type" value="Genomic_DNA"/>
</dbReference>
<dbReference type="Gene3D" id="1.20.1250.20">
    <property type="entry name" value="MFS general substrate transporter like domains"/>
    <property type="match status" value="2"/>
</dbReference>
<feature type="transmembrane region" description="Helical" evidence="7">
    <location>
        <begin position="273"/>
        <end position="291"/>
    </location>
</feature>
<keyword evidence="3" id="KW-0813">Transport</keyword>
<accession>A0A0S7BJ11</accession>
<dbReference type="PANTHER" id="PTHR23514">
    <property type="entry name" value="BYPASS OF STOP CODON PROTEIN 6"/>
    <property type="match status" value="1"/>
</dbReference>
<dbReference type="GO" id="GO:0005886">
    <property type="term" value="C:plasma membrane"/>
    <property type="evidence" value="ECO:0007669"/>
    <property type="project" value="UniProtKB-SubCell"/>
</dbReference>
<comment type="subcellular location">
    <subcellularLocation>
        <location evidence="1">Cell membrane</location>
        <topology evidence="1">Multi-pass membrane protein</topology>
    </subcellularLocation>
</comment>
<evidence type="ECO:0000313" key="9">
    <source>
        <dbReference type="EMBL" id="GAP15609.1"/>
    </source>
</evidence>
<dbReference type="InterPro" id="IPR051788">
    <property type="entry name" value="MFS_Transporter"/>
</dbReference>
<feature type="transmembrane region" description="Helical" evidence="7">
    <location>
        <begin position="41"/>
        <end position="67"/>
    </location>
</feature>
<organism evidence="9">
    <name type="scientific">Longilinea arvoryzae</name>
    <dbReference type="NCBI Taxonomy" id="360412"/>
    <lineage>
        <taxon>Bacteria</taxon>
        <taxon>Bacillati</taxon>
        <taxon>Chloroflexota</taxon>
        <taxon>Anaerolineae</taxon>
        <taxon>Anaerolineales</taxon>
        <taxon>Anaerolineaceae</taxon>
        <taxon>Longilinea</taxon>
    </lineage>
</organism>
<evidence type="ECO:0000256" key="7">
    <source>
        <dbReference type="SAM" id="Phobius"/>
    </source>
</evidence>
<keyword evidence="5 7" id="KW-1133">Transmembrane helix</keyword>
<dbReference type="SUPFAM" id="SSF103473">
    <property type="entry name" value="MFS general substrate transporter"/>
    <property type="match status" value="1"/>
</dbReference>
<dbReference type="InterPro" id="IPR020846">
    <property type="entry name" value="MFS_dom"/>
</dbReference>
<feature type="transmembrane region" description="Helical" evidence="7">
    <location>
        <begin position="161"/>
        <end position="182"/>
    </location>
</feature>
<reference evidence="9" key="1">
    <citation type="submission" date="2015-07" db="EMBL/GenBank/DDBJ databases">
        <title>Draft Genome Sequences of Anaerolinea thermolimosa IMO-1, Bellilinea caldifistulae GOMI-1, Leptolinea tardivitalis YMTK-2, Levilinea saccharolytica KIBI-1,Longilinea arvoryzae KOME-1, Previously Described as Members of the Anaerolineaceae (Chloroflexi).</title>
        <authorList>
            <person name="Sekiguchi Y."/>
            <person name="Ohashi A."/>
            <person name="Matsuura N."/>
            <person name="Tourlousse M.D."/>
        </authorList>
    </citation>
    <scope>NUCLEOTIDE SEQUENCE [LARGE SCALE GENOMIC DNA]</scope>
    <source>
        <strain evidence="9">KOME-1</strain>
    </source>
</reference>
<sequence>MKNTQSIGILSLACASFFGLGVITAAVGPSLPNLAGNTASTLSAVGSLFTALFFGALAAQSFTGLLLDRLGPRWLILSGLLVMGTGILGVSLARSLPLALACAAFAGFGHGIIDVVMNVSISDLFPQKRASVLNLLNVFYGIGAFIAPAVAGYFLRLSNNSLPALQLGAGLELALIPLSVWLFRAPTFARSTAQSAQSSQSLLRSPALWLLGMLLLLYVGTENAAGGWVSTYLQQTTFLAAATAALGASGFWLALTIGRVVGTILGARWQARSLLAASLGVAFCGGLLISLSTGHVALSVLGFLLLGFGFGPVFPTTLAITTAAFSQSSGAAASLVVAMGSIGGMIIPWLQGILLENSGPRAGALLLPLGGLLMLGCTAAIRRARGKAGFSSSSFANISGGDKMD</sequence>
<keyword evidence="10" id="KW-1185">Reference proteome</keyword>
<dbReference type="PROSITE" id="PS50850">
    <property type="entry name" value="MFS"/>
    <property type="match status" value="1"/>
</dbReference>
<evidence type="ECO:0000256" key="2">
    <source>
        <dbReference type="ARBA" id="ARBA00008335"/>
    </source>
</evidence>
<feature type="transmembrane region" description="Helical" evidence="7">
    <location>
        <begin position="332"/>
        <end position="350"/>
    </location>
</feature>
<keyword evidence="6 7" id="KW-0472">Membrane</keyword>
<feature type="transmembrane region" description="Helical" evidence="7">
    <location>
        <begin position="239"/>
        <end position="261"/>
    </location>
</feature>
<feature type="domain" description="Major facilitator superfamily (MFS) profile" evidence="8">
    <location>
        <begin position="9"/>
        <end position="388"/>
    </location>
</feature>
<feature type="transmembrane region" description="Helical" evidence="7">
    <location>
        <begin position="98"/>
        <end position="121"/>
    </location>
</feature>
<evidence type="ECO:0000256" key="5">
    <source>
        <dbReference type="ARBA" id="ARBA00022989"/>
    </source>
</evidence>
<feature type="transmembrane region" description="Helical" evidence="7">
    <location>
        <begin position="133"/>
        <end position="155"/>
    </location>
</feature>
<dbReference type="GO" id="GO:0022857">
    <property type="term" value="F:transmembrane transporter activity"/>
    <property type="evidence" value="ECO:0007669"/>
    <property type="project" value="InterPro"/>
</dbReference>
<evidence type="ECO:0000256" key="1">
    <source>
        <dbReference type="ARBA" id="ARBA00004651"/>
    </source>
</evidence>
<feature type="transmembrane region" description="Helical" evidence="7">
    <location>
        <begin position="74"/>
        <end position="92"/>
    </location>
</feature>
<dbReference type="PANTHER" id="PTHR23514:SF3">
    <property type="entry name" value="BYPASS OF STOP CODON PROTEIN 6"/>
    <property type="match status" value="1"/>
</dbReference>
<dbReference type="InterPro" id="IPR036259">
    <property type="entry name" value="MFS_trans_sf"/>
</dbReference>
<comment type="similarity">
    <text evidence="2">Belongs to the major facilitator superfamily.</text>
</comment>
<keyword evidence="4 7" id="KW-0812">Transmembrane</keyword>
<dbReference type="RefSeq" id="WP_075074778.1">
    <property type="nucleotide sequence ID" value="NZ_DF967972.1"/>
</dbReference>
<gene>
    <name evidence="9" type="ORF">LARV_03401</name>
</gene>
<name>A0A0S7BJ11_9CHLR</name>
<dbReference type="InterPro" id="IPR011701">
    <property type="entry name" value="MFS"/>
</dbReference>
<protein>
    <submittedName>
        <fullName evidence="9">Fucose permease</fullName>
    </submittedName>
</protein>
<dbReference type="STRING" id="360412.LARV_03401"/>